<dbReference type="AlphaFoldDB" id="A0A9X5B4X7"/>
<dbReference type="RefSeq" id="WP_160897996.1">
    <property type="nucleotide sequence ID" value="NZ_WMEX01000001.1"/>
</dbReference>
<feature type="region of interest" description="Disordered" evidence="1">
    <location>
        <begin position="60"/>
        <end position="85"/>
    </location>
</feature>
<accession>A0A9X5B4X7</accession>
<dbReference type="Proteomes" id="UP000460751">
    <property type="component" value="Unassembled WGS sequence"/>
</dbReference>
<evidence type="ECO:0000313" key="3">
    <source>
        <dbReference type="Proteomes" id="UP000460751"/>
    </source>
</evidence>
<dbReference type="EMBL" id="WMEX01000001">
    <property type="protein sequence ID" value="MYL25602.1"/>
    <property type="molecule type" value="Genomic_DNA"/>
</dbReference>
<sequence>MPRKQNAGDHLRRRLDRWGVWQSEQLDSLTGLVTRRLDALNRVLAKRAVPRSRREHVEALMNERRQRGPSLEVIEGGDGRDSGDS</sequence>
<dbReference type="OrthoDB" id="6183335at2"/>
<organism evidence="2 3">
    <name type="scientific">Vreelandella halophila</name>
    <dbReference type="NCBI Taxonomy" id="86177"/>
    <lineage>
        <taxon>Bacteria</taxon>
        <taxon>Pseudomonadati</taxon>
        <taxon>Pseudomonadota</taxon>
        <taxon>Gammaproteobacteria</taxon>
        <taxon>Oceanospirillales</taxon>
        <taxon>Halomonadaceae</taxon>
        <taxon>Vreelandella</taxon>
    </lineage>
</organism>
<gene>
    <name evidence="2" type="ORF">GLW01_02200</name>
</gene>
<name>A0A9X5B4X7_9GAMM</name>
<evidence type="ECO:0000256" key="1">
    <source>
        <dbReference type="SAM" id="MobiDB-lite"/>
    </source>
</evidence>
<evidence type="ECO:0000313" key="2">
    <source>
        <dbReference type="EMBL" id="MYL25602.1"/>
    </source>
</evidence>
<comment type="caution">
    <text evidence="2">The sequence shown here is derived from an EMBL/GenBank/DDBJ whole genome shotgun (WGS) entry which is preliminary data.</text>
</comment>
<keyword evidence="3" id="KW-1185">Reference proteome</keyword>
<reference evidence="2 3" key="1">
    <citation type="submission" date="2019-11" db="EMBL/GenBank/DDBJ databases">
        <title>Genome sequences of 17 halophilic strains isolated from different environments.</title>
        <authorList>
            <person name="Furrow R.E."/>
        </authorList>
    </citation>
    <scope>NUCLEOTIDE SEQUENCE [LARGE SCALE GENOMIC DNA]</scope>
    <source>
        <strain evidence="2 3">22507_15_FS</strain>
    </source>
</reference>
<proteinExistence type="predicted"/>
<protein>
    <submittedName>
        <fullName evidence="2">Uncharacterized protein</fullName>
    </submittedName>
</protein>